<sequence>MKYLLPEQLKTSLSLGKPIEQWLSYQKHDDYTVLKWLRIDKERDAIYSVSYIECFDEGGKDFFDIYEFAPLDPNEPFIINSFGAIDEALTFATDNYQASESKFVSAGMIQEEYKDYLTARE</sequence>
<accession>A0ABV6KYY0</accession>
<evidence type="ECO:0000313" key="1">
    <source>
        <dbReference type="EMBL" id="MFC0512677.1"/>
    </source>
</evidence>
<dbReference type="EMBL" id="JBHLTS010000004">
    <property type="protein sequence ID" value="MFC0512677.1"/>
    <property type="molecule type" value="Genomic_DNA"/>
</dbReference>
<evidence type="ECO:0008006" key="3">
    <source>
        <dbReference type="Google" id="ProtNLM"/>
    </source>
</evidence>
<dbReference type="Proteomes" id="UP001589828">
    <property type="component" value="Unassembled WGS sequence"/>
</dbReference>
<name>A0ABV6KYY0_9SPHI</name>
<protein>
    <recommendedName>
        <fullName evidence="3">Phage protein</fullName>
    </recommendedName>
</protein>
<evidence type="ECO:0000313" key="2">
    <source>
        <dbReference type="Proteomes" id="UP001589828"/>
    </source>
</evidence>
<organism evidence="1 2">
    <name type="scientific">Mucilaginibacter angelicae</name>
    <dbReference type="NCBI Taxonomy" id="869718"/>
    <lineage>
        <taxon>Bacteria</taxon>
        <taxon>Pseudomonadati</taxon>
        <taxon>Bacteroidota</taxon>
        <taxon>Sphingobacteriia</taxon>
        <taxon>Sphingobacteriales</taxon>
        <taxon>Sphingobacteriaceae</taxon>
        <taxon>Mucilaginibacter</taxon>
    </lineage>
</organism>
<gene>
    <name evidence="1" type="ORF">ACFFGT_00640</name>
</gene>
<comment type="caution">
    <text evidence="1">The sequence shown here is derived from an EMBL/GenBank/DDBJ whole genome shotgun (WGS) entry which is preliminary data.</text>
</comment>
<keyword evidence="2" id="KW-1185">Reference proteome</keyword>
<proteinExistence type="predicted"/>
<dbReference type="RefSeq" id="WP_377020554.1">
    <property type="nucleotide sequence ID" value="NZ_JBHLTS010000004.1"/>
</dbReference>
<reference evidence="1 2" key="1">
    <citation type="submission" date="2024-09" db="EMBL/GenBank/DDBJ databases">
        <authorList>
            <person name="Sun Q."/>
            <person name="Mori K."/>
        </authorList>
    </citation>
    <scope>NUCLEOTIDE SEQUENCE [LARGE SCALE GENOMIC DNA]</scope>
    <source>
        <strain evidence="1 2">NCAIM B.02415</strain>
    </source>
</reference>